<feature type="transmembrane region" description="Helical" evidence="1">
    <location>
        <begin position="6"/>
        <end position="25"/>
    </location>
</feature>
<evidence type="ECO:0000256" key="1">
    <source>
        <dbReference type="SAM" id="Phobius"/>
    </source>
</evidence>
<dbReference type="PANTHER" id="PTHR21493:SF9">
    <property type="entry name" value="GOLGI TRANSPORT PROTEIN 1-RELATED"/>
    <property type="match status" value="1"/>
</dbReference>
<name>T0LBD8_9MICR</name>
<dbReference type="OrthoDB" id="2193718at2759"/>
<feature type="transmembrane region" description="Helical" evidence="1">
    <location>
        <begin position="32"/>
        <end position="51"/>
    </location>
</feature>
<organism evidence="2 3">
    <name type="scientific">Vairimorpha apis BRL 01</name>
    <dbReference type="NCBI Taxonomy" id="1037528"/>
    <lineage>
        <taxon>Eukaryota</taxon>
        <taxon>Fungi</taxon>
        <taxon>Fungi incertae sedis</taxon>
        <taxon>Microsporidia</taxon>
        <taxon>Nosematidae</taxon>
        <taxon>Vairimorpha</taxon>
    </lineage>
</organism>
<dbReference type="HOGENOM" id="CLU_166317_0_0_1"/>
<protein>
    <submittedName>
        <fullName evidence="2">Uncharacterized protein</fullName>
    </submittedName>
</protein>
<gene>
    <name evidence="2" type="ORF">NAPIS_ORF00745</name>
</gene>
<feature type="transmembrane region" description="Helical" evidence="1">
    <location>
        <begin position="63"/>
        <end position="92"/>
    </location>
</feature>
<dbReference type="EMBL" id="KE647108">
    <property type="protein sequence ID" value="EQB61673.1"/>
    <property type="molecule type" value="Genomic_DNA"/>
</dbReference>
<reference evidence="2 3" key="1">
    <citation type="journal article" date="2013" name="BMC Genomics">
        <title>Genome sequencing and comparative genomics of honey bee microsporidia, Nosema apis reveal novel insights into host-parasite interactions.</title>
        <authorList>
            <person name="Chen Yp."/>
            <person name="Pettis J.S."/>
            <person name="Zhao Y."/>
            <person name="Liu X."/>
            <person name="Tallon L.J."/>
            <person name="Sadzewicz L.D."/>
            <person name="Li R."/>
            <person name="Zheng H."/>
            <person name="Huang S."/>
            <person name="Zhang X."/>
            <person name="Hamilton M.C."/>
            <person name="Pernal S.F."/>
            <person name="Melathopoulos A.P."/>
            <person name="Yan X."/>
            <person name="Evans J.D."/>
        </authorList>
    </citation>
    <scope>NUCLEOTIDE SEQUENCE [LARGE SCALE GENOMIC DNA]</scope>
    <source>
        <strain evidence="2 3">BRL 01</strain>
    </source>
</reference>
<accession>T0LBD8</accession>
<keyword evidence="1" id="KW-1133">Transmembrane helix</keyword>
<evidence type="ECO:0000313" key="2">
    <source>
        <dbReference type="EMBL" id="EQB61673.1"/>
    </source>
</evidence>
<evidence type="ECO:0000313" key="3">
    <source>
        <dbReference type="Proteomes" id="UP000053780"/>
    </source>
</evidence>
<dbReference type="GO" id="GO:0005829">
    <property type="term" value="C:cytosol"/>
    <property type="evidence" value="ECO:0007669"/>
    <property type="project" value="GOC"/>
</dbReference>
<keyword evidence="1" id="KW-0472">Membrane</keyword>
<dbReference type="InterPro" id="IPR045176">
    <property type="entry name" value="Got1"/>
</dbReference>
<dbReference type="GO" id="GO:0006888">
    <property type="term" value="P:endoplasmic reticulum to Golgi vesicle-mediated transport"/>
    <property type="evidence" value="ECO:0007669"/>
    <property type="project" value="InterPro"/>
</dbReference>
<dbReference type="PANTHER" id="PTHR21493">
    <property type="entry name" value="CGI-141-RELATED/LIPASE CONTAINING PROTEIN"/>
    <property type="match status" value="1"/>
</dbReference>
<keyword evidence="1" id="KW-0812">Transmembrane</keyword>
<dbReference type="Proteomes" id="UP000053780">
    <property type="component" value="Unassembled WGS sequence"/>
</dbReference>
<dbReference type="AlphaFoldDB" id="T0LBD8"/>
<keyword evidence="3" id="KW-1185">Reference proteome</keyword>
<dbReference type="GO" id="GO:0042147">
    <property type="term" value="P:retrograde transport, endosome to Golgi"/>
    <property type="evidence" value="ECO:0007669"/>
    <property type="project" value="InterPro"/>
</dbReference>
<proteinExistence type="predicted"/>
<dbReference type="VEuPathDB" id="MicrosporidiaDB:NAPIS_ORF00745"/>
<sequence>MNINETGVSVILIGISVFIFGFLLLLDKALMICGNILIFAGIGILVKSNLFNMFHYDKLQGTFVFTLGFLFLVYGFIVLGFIMELIGLFILLKESIPSFRTILRGLLFGRVLKKRR</sequence>